<dbReference type="AlphaFoldDB" id="A0A5B2TES0"/>
<reference evidence="8 9" key="1">
    <citation type="journal article" date="2015" name="Int. J. Syst. Evol. Microbiol.">
        <title>Roseomonas oryzae sp. nov., isolated from paddy rhizosphere soil.</title>
        <authorList>
            <person name="Ramaprasad E.V."/>
            <person name="Sasikala Ch."/>
            <person name="Ramana Ch.V."/>
        </authorList>
    </citation>
    <scope>NUCLEOTIDE SEQUENCE [LARGE SCALE GENOMIC DNA]</scope>
    <source>
        <strain evidence="8 9">KCTC 42542</strain>
    </source>
</reference>
<feature type="binding site" evidence="7">
    <location>
        <position position="106"/>
    </location>
    <ligand>
        <name>Zn(2+)</name>
        <dbReference type="ChEBI" id="CHEBI:29105"/>
        <label>2</label>
    </ligand>
</feature>
<comment type="subunit">
    <text evidence="3">Homodimer.</text>
</comment>
<dbReference type="InterPro" id="IPR036264">
    <property type="entry name" value="Bact_exopeptidase_dim_dom"/>
</dbReference>
<dbReference type="EC" id="3.5.-.-" evidence="8"/>
<evidence type="ECO:0000256" key="4">
    <source>
        <dbReference type="ARBA" id="ARBA00022723"/>
    </source>
</evidence>
<feature type="binding site" evidence="7">
    <location>
        <position position="406"/>
    </location>
    <ligand>
        <name>Zn(2+)</name>
        <dbReference type="ChEBI" id="CHEBI:29105"/>
        <label>2</label>
    </ligand>
</feature>
<accession>A0A5B2TES0</accession>
<comment type="caution">
    <text evidence="8">The sequence shown here is derived from an EMBL/GenBank/DDBJ whole genome shotgun (WGS) entry which is preliminary data.</text>
</comment>
<keyword evidence="5 8" id="KW-0378">Hydrolase</keyword>
<dbReference type="GO" id="GO:0046872">
    <property type="term" value="F:metal ion binding"/>
    <property type="evidence" value="ECO:0007669"/>
    <property type="project" value="UniProtKB-KW"/>
</dbReference>
<dbReference type="Gene3D" id="3.40.630.10">
    <property type="entry name" value="Zn peptidases"/>
    <property type="match status" value="1"/>
</dbReference>
<dbReference type="NCBIfam" id="NF009527">
    <property type="entry name" value="PRK12891.1"/>
    <property type="match status" value="1"/>
</dbReference>
<protein>
    <submittedName>
        <fullName evidence="8">Hydantoinase/carbamoylase family amidase</fullName>
        <ecNumber evidence="8">3.5.-.-</ecNumber>
    </submittedName>
</protein>
<dbReference type="GO" id="GO:0016813">
    <property type="term" value="F:hydrolase activity, acting on carbon-nitrogen (but not peptide) bonds, in linear amidines"/>
    <property type="evidence" value="ECO:0007669"/>
    <property type="project" value="InterPro"/>
</dbReference>
<dbReference type="EMBL" id="VUKA01000009">
    <property type="protein sequence ID" value="KAA2212300.1"/>
    <property type="molecule type" value="Genomic_DNA"/>
</dbReference>
<dbReference type="InterPro" id="IPR002933">
    <property type="entry name" value="Peptidase_M20"/>
</dbReference>
<comment type="cofactor">
    <cofactor evidence="7">
        <name>Zn(2+)</name>
        <dbReference type="ChEBI" id="CHEBI:29105"/>
    </cofactor>
    <text evidence="7">Binds 2 Zn(2+) ions per subunit.</text>
</comment>
<dbReference type="OrthoDB" id="9808195at2"/>
<dbReference type="PANTHER" id="PTHR32494:SF19">
    <property type="entry name" value="ALLANTOATE DEIMINASE-RELATED"/>
    <property type="match status" value="1"/>
</dbReference>
<keyword evidence="6" id="KW-0464">Manganese</keyword>
<evidence type="ECO:0000313" key="9">
    <source>
        <dbReference type="Proteomes" id="UP000322110"/>
    </source>
</evidence>
<evidence type="ECO:0000256" key="7">
    <source>
        <dbReference type="PIRSR" id="PIRSR001235-1"/>
    </source>
</evidence>
<feature type="binding site" evidence="7">
    <location>
        <position position="106"/>
    </location>
    <ligand>
        <name>Zn(2+)</name>
        <dbReference type="ChEBI" id="CHEBI:29105"/>
        <label>1</label>
    </ligand>
</feature>
<dbReference type="SUPFAM" id="SSF55031">
    <property type="entry name" value="Bacterial exopeptidase dimerisation domain"/>
    <property type="match status" value="1"/>
</dbReference>
<dbReference type="SUPFAM" id="SSF53187">
    <property type="entry name" value="Zn-dependent exopeptidases"/>
    <property type="match status" value="1"/>
</dbReference>
<comment type="similarity">
    <text evidence="2">Belongs to the peptidase M20 family.</text>
</comment>
<evidence type="ECO:0000256" key="2">
    <source>
        <dbReference type="ARBA" id="ARBA00006153"/>
    </source>
</evidence>
<organism evidence="8 9">
    <name type="scientific">Teichococcus oryzae</name>
    <dbReference type="NCBI Taxonomy" id="1608942"/>
    <lineage>
        <taxon>Bacteria</taxon>
        <taxon>Pseudomonadati</taxon>
        <taxon>Pseudomonadota</taxon>
        <taxon>Alphaproteobacteria</taxon>
        <taxon>Acetobacterales</taxon>
        <taxon>Roseomonadaceae</taxon>
        <taxon>Roseomonas</taxon>
    </lineage>
</organism>
<feature type="binding site" evidence="7">
    <location>
        <position position="95"/>
    </location>
    <ligand>
        <name>Zn(2+)</name>
        <dbReference type="ChEBI" id="CHEBI:29105"/>
        <label>1</label>
    </ligand>
</feature>
<keyword evidence="4 7" id="KW-0479">Metal-binding</keyword>
<dbReference type="PIRSF" id="PIRSF001235">
    <property type="entry name" value="Amidase_carbamoylase"/>
    <property type="match status" value="1"/>
</dbReference>
<name>A0A5B2TES0_9PROT</name>
<evidence type="ECO:0000256" key="6">
    <source>
        <dbReference type="ARBA" id="ARBA00023211"/>
    </source>
</evidence>
<feature type="binding site" evidence="7">
    <location>
        <position position="141"/>
    </location>
    <ligand>
        <name>Zn(2+)</name>
        <dbReference type="ChEBI" id="CHEBI:29105"/>
        <label>2</label>
    </ligand>
</feature>
<feature type="binding site" evidence="7">
    <location>
        <position position="209"/>
    </location>
    <ligand>
        <name>Zn(2+)</name>
        <dbReference type="ChEBI" id="CHEBI:29105"/>
        <label>1</label>
    </ligand>
</feature>
<keyword evidence="7" id="KW-0862">Zinc</keyword>
<dbReference type="Pfam" id="PF01546">
    <property type="entry name" value="Peptidase_M20"/>
    <property type="match status" value="1"/>
</dbReference>
<evidence type="ECO:0000256" key="5">
    <source>
        <dbReference type="ARBA" id="ARBA00022801"/>
    </source>
</evidence>
<evidence type="ECO:0000313" key="8">
    <source>
        <dbReference type="EMBL" id="KAA2212300.1"/>
    </source>
</evidence>
<proteinExistence type="inferred from homology"/>
<dbReference type="Gene3D" id="3.30.70.360">
    <property type="match status" value="1"/>
</dbReference>
<dbReference type="Proteomes" id="UP000322110">
    <property type="component" value="Unassembled WGS sequence"/>
</dbReference>
<evidence type="ECO:0000256" key="3">
    <source>
        <dbReference type="ARBA" id="ARBA00011738"/>
    </source>
</evidence>
<evidence type="ECO:0000256" key="1">
    <source>
        <dbReference type="ARBA" id="ARBA00001936"/>
    </source>
</evidence>
<dbReference type="InterPro" id="IPR010158">
    <property type="entry name" value="Amidase_Cbmase"/>
</dbReference>
<comment type="cofactor">
    <cofactor evidence="1">
        <name>Mn(2+)</name>
        <dbReference type="ChEBI" id="CHEBI:29035"/>
    </cofactor>
</comment>
<dbReference type="PANTHER" id="PTHR32494">
    <property type="entry name" value="ALLANTOATE DEIMINASE-RELATED"/>
    <property type="match status" value="1"/>
</dbReference>
<gene>
    <name evidence="8" type="ORF">F0Q34_15880</name>
</gene>
<dbReference type="NCBIfam" id="TIGR01879">
    <property type="entry name" value="hydantase"/>
    <property type="match status" value="1"/>
</dbReference>
<sequence>MAASSVASEATGIKPNLQPDTALAERLFDELRERSFDGVGITREAYGPGERMAHALARREAEALGLEVSADPAGNLHMTLPGLDRTAKRVLLGSHLDSVPEGGNFDGAAGVLAGLAAVAGLKKAGFAPARDITVIATRAEEAGAWFPTSYPGSRAALGRLKPEELQVRRQDSGRSLADHMREEGFDPDFVARGEAWVTPANTAAFLELHIEQGPVLDSEAVPVGIVTGIPGSRRLRQGRVLGEYNHSGGTPRRYRRDAAIALAELAVALDEEWARLEALGHRLVCTFCTLATTAEAGFTKIPGEATFMLDVRSVSPASVDAIFAELARQVPEIEARRGVRFELGAETGSVAAPMDTEIRQGLAASAEALGIAHLEMASGGGHDAAAFAAAGIPSAMLFVRNQNGSHNPHEAMRMEDFAAACAVMTRWLSQVAA</sequence>
<keyword evidence="9" id="KW-1185">Reference proteome</keyword>